<evidence type="ECO:0000313" key="2">
    <source>
        <dbReference type="Proteomes" id="UP001055102"/>
    </source>
</evidence>
<reference evidence="1" key="1">
    <citation type="journal article" date="2021" name="Front. Microbiol.">
        <title>Comprehensive Comparative Genomics and Phenotyping of Methylobacterium Species.</title>
        <authorList>
            <person name="Alessa O."/>
            <person name="Ogura Y."/>
            <person name="Fujitani Y."/>
            <person name="Takami H."/>
            <person name="Hayashi T."/>
            <person name="Sahin N."/>
            <person name="Tani A."/>
        </authorList>
    </citation>
    <scope>NUCLEOTIDE SEQUENCE</scope>
    <source>
        <strain evidence="1">LMG 23639</strain>
    </source>
</reference>
<name>A0ABQ4SX19_9HYPH</name>
<proteinExistence type="predicted"/>
<dbReference type="Proteomes" id="UP001055102">
    <property type="component" value="Unassembled WGS sequence"/>
</dbReference>
<reference evidence="1" key="2">
    <citation type="submission" date="2021-08" db="EMBL/GenBank/DDBJ databases">
        <authorList>
            <person name="Tani A."/>
            <person name="Ola A."/>
            <person name="Ogura Y."/>
            <person name="Katsura K."/>
            <person name="Hayashi T."/>
        </authorList>
    </citation>
    <scope>NUCLEOTIDE SEQUENCE</scope>
    <source>
        <strain evidence="1">LMG 23639</strain>
    </source>
</reference>
<protein>
    <submittedName>
        <fullName evidence="1">Uncharacterized protein</fullName>
    </submittedName>
</protein>
<dbReference type="EMBL" id="BPQR01000027">
    <property type="protein sequence ID" value="GJE06354.1"/>
    <property type="molecule type" value="Genomic_DNA"/>
</dbReference>
<comment type="caution">
    <text evidence="1">The sequence shown here is derived from an EMBL/GenBank/DDBJ whole genome shotgun (WGS) entry which is preliminary data.</text>
</comment>
<accession>A0ABQ4SX19</accession>
<gene>
    <name evidence="1" type="ORF">AOPFMNJM_1670</name>
</gene>
<dbReference type="RefSeq" id="WP_238275024.1">
    <property type="nucleotide sequence ID" value="NZ_BPQR01000027.1"/>
</dbReference>
<organism evidence="1 2">
    <name type="scientific">Methylobacterium jeotgali</name>
    <dbReference type="NCBI Taxonomy" id="381630"/>
    <lineage>
        <taxon>Bacteria</taxon>
        <taxon>Pseudomonadati</taxon>
        <taxon>Pseudomonadota</taxon>
        <taxon>Alphaproteobacteria</taxon>
        <taxon>Hyphomicrobiales</taxon>
        <taxon>Methylobacteriaceae</taxon>
        <taxon>Methylobacterium</taxon>
    </lineage>
</organism>
<keyword evidence="2" id="KW-1185">Reference proteome</keyword>
<evidence type="ECO:0000313" key="1">
    <source>
        <dbReference type="EMBL" id="GJE06354.1"/>
    </source>
</evidence>
<sequence>MAYDPKALVRVSQAAVAAGDMCSKYIYATADAAAVVEAAAYATDKRLKKGDIIEASMARGGTPVTKTYVVTAVSALGVPTLALQSTAAG</sequence>